<evidence type="ECO:0000256" key="7">
    <source>
        <dbReference type="ARBA" id="ARBA00023015"/>
    </source>
</evidence>
<evidence type="ECO:0000256" key="8">
    <source>
        <dbReference type="ARBA" id="ARBA00023163"/>
    </source>
</evidence>
<evidence type="ECO:0000256" key="13">
    <source>
        <dbReference type="SAM" id="MobiDB-lite"/>
    </source>
</evidence>
<dbReference type="Pfam" id="PF00006">
    <property type="entry name" value="ATP-synt_ab"/>
    <property type="match status" value="1"/>
</dbReference>
<dbReference type="InterPro" id="IPR027417">
    <property type="entry name" value="P-loop_NTPase"/>
</dbReference>
<keyword evidence="2 9" id="KW-0547">Nucleotide-binding</keyword>
<dbReference type="Gene3D" id="3.40.50.300">
    <property type="entry name" value="P-loop containing nucleotide triphosphate hydrolases"/>
    <property type="match status" value="1"/>
</dbReference>
<dbReference type="GO" id="GO:0003723">
    <property type="term" value="F:RNA binding"/>
    <property type="evidence" value="ECO:0007669"/>
    <property type="project" value="UniProtKB-UniRule"/>
</dbReference>
<protein>
    <recommendedName>
        <fullName evidence="9 10">Transcription termination factor Rho</fullName>
        <ecNumber evidence="9 10">3.6.4.-</ecNumber>
    </recommendedName>
    <alternativeName>
        <fullName evidence="9">ATP-dependent helicase Rho</fullName>
    </alternativeName>
</protein>
<evidence type="ECO:0000313" key="15">
    <source>
        <dbReference type="EMBL" id="HJH44287.1"/>
    </source>
</evidence>
<dbReference type="Gene3D" id="1.10.720.30">
    <property type="entry name" value="SAP domain"/>
    <property type="match status" value="1"/>
</dbReference>
<dbReference type="EC" id="3.6.4.-" evidence="9 10"/>
<dbReference type="SUPFAM" id="SSF52540">
    <property type="entry name" value="P-loop containing nucleoside triphosphate hydrolases"/>
    <property type="match status" value="1"/>
</dbReference>
<comment type="subunit">
    <text evidence="9">Homohexamer. The homohexamer assembles into an open ring structure.</text>
</comment>
<comment type="function">
    <text evidence="9">Facilitates transcription termination by a mechanism that involves Rho binding to the nascent RNA, activation of Rho's RNA-dependent ATPase activity, and release of the mRNA from the DNA template.</text>
</comment>
<dbReference type="GO" id="GO:0004386">
    <property type="term" value="F:helicase activity"/>
    <property type="evidence" value="ECO:0007669"/>
    <property type="project" value="UniProtKB-UniRule"/>
</dbReference>
<keyword evidence="12" id="KW-0175">Coiled coil</keyword>
<dbReference type="NCBIfam" id="NF006886">
    <property type="entry name" value="PRK09376.1"/>
    <property type="match status" value="1"/>
</dbReference>
<feature type="binding site" evidence="9">
    <location>
        <position position="336"/>
    </location>
    <ligand>
        <name>ATP</name>
        <dbReference type="ChEBI" id="CHEBI:30616"/>
    </ligand>
</feature>
<feature type="compositionally biased region" description="Low complexity" evidence="13">
    <location>
        <begin position="64"/>
        <end position="94"/>
    </location>
</feature>
<dbReference type="Pfam" id="PF07497">
    <property type="entry name" value="Rho_RNA_bind"/>
    <property type="match status" value="1"/>
</dbReference>
<dbReference type="Pfam" id="PF02037">
    <property type="entry name" value="SAP"/>
    <property type="match status" value="1"/>
</dbReference>
<reference evidence="15" key="2">
    <citation type="submission" date="2021-09" db="EMBL/GenBank/DDBJ databases">
        <authorList>
            <person name="Gilroy R."/>
        </authorList>
    </citation>
    <scope>NUCLEOTIDE SEQUENCE</scope>
    <source>
        <strain evidence="15">USAMLcec12-2067</strain>
    </source>
</reference>
<dbReference type="InterPro" id="IPR003593">
    <property type="entry name" value="AAA+_ATPase"/>
</dbReference>
<dbReference type="HAMAP" id="MF_01884">
    <property type="entry name" value="Rho"/>
    <property type="match status" value="1"/>
</dbReference>
<dbReference type="CDD" id="cd01128">
    <property type="entry name" value="rho_factor_C"/>
    <property type="match status" value="1"/>
</dbReference>
<dbReference type="NCBIfam" id="TIGR00767">
    <property type="entry name" value="rho"/>
    <property type="match status" value="1"/>
</dbReference>
<keyword evidence="8 9" id="KW-0804">Transcription</keyword>
<comment type="caution">
    <text evidence="9">Lacks conserved residue(s) required for the propagation of feature annotation.</text>
</comment>
<keyword evidence="1 9" id="KW-0806">Transcription termination</keyword>
<keyword evidence="4 9" id="KW-0347">Helicase</keyword>
<feature type="binding site" evidence="9">
    <location>
        <begin position="305"/>
        <end position="310"/>
    </location>
    <ligand>
        <name>ATP</name>
        <dbReference type="ChEBI" id="CHEBI:30616"/>
    </ligand>
</feature>
<evidence type="ECO:0000256" key="5">
    <source>
        <dbReference type="ARBA" id="ARBA00022840"/>
    </source>
</evidence>
<evidence type="ECO:0000256" key="6">
    <source>
        <dbReference type="ARBA" id="ARBA00022884"/>
    </source>
</evidence>
<keyword evidence="6 9" id="KW-0694">RNA-binding</keyword>
<dbReference type="GO" id="GO:0008186">
    <property type="term" value="F:ATP-dependent activity, acting on RNA"/>
    <property type="evidence" value="ECO:0007669"/>
    <property type="project" value="UniProtKB-UniRule"/>
</dbReference>
<dbReference type="GO" id="GO:0005524">
    <property type="term" value="F:ATP binding"/>
    <property type="evidence" value="ECO:0007669"/>
    <property type="project" value="UniProtKB-UniRule"/>
</dbReference>
<dbReference type="EMBL" id="DYZL01000215">
    <property type="protein sequence ID" value="HJH44287.1"/>
    <property type="molecule type" value="Genomic_DNA"/>
</dbReference>
<dbReference type="Proteomes" id="UP000789325">
    <property type="component" value="Unassembled WGS sequence"/>
</dbReference>
<dbReference type="PANTHER" id="PTHR46425">
    <property type="entry name" value="TRANSCRIPTION TERMINATION FACTOR RHO"/>
    <property type="match status" value="1"/>
</dbReference>
<organism evidence="15 16">
    <name type="scientific">Rubneribacter badeniensis</name>
    <dbReference type="NCBI Taxonomy" id="2070688"/>
    <lineage>
        <taxon>Bacteria</taxon>
        <taxon>Bacillati</taxon>
        <taxon>Actinomycetota</taxon>
        <taxon>Coriobacteriia</taxon>
        <taxon>Eggerthellales</taxon>
        <taxon>Eggerthellaceae</taxon>
        <taxon>Rubneribacter</taxon>
    </lineage>
</organism>
<dbReference type="InterPro" id="IPR012340">
    <property type="entry name" value="NA-bd_OB-fold"/>
</dbReference>
<feature type="binding site" evidence="9">
    <location>
        <begin position="293"/>
        <end position="298"/>
    </location>
    <ligand>
        <name>ATP</name>
        <dbReference type="ChEBI" id="CHEBI:30616"/>
    </ligand>
</feature>
<evidence type="ECO:0000256" key="4">
    <source>
        <dbReference type="ARBA" id="ARBA00022806"/>
    </source>
</evidence>
<keyword evidence="7 9" id="KW-0805">Transcription regulation</keyword>
<feature type="compositionally biased region" description="Gly residues" evidence="13">
    <location>
        <begin position="95"/>
        <end position="106"/>
    </location>
</feature>
<evidence type="ECO:0000256" key="2">
    <source>
        <dbReference type="ARBA" id="ARBA00022741"/>
    </source>
</evidence>
<feature type="domain" description="Rho RNA-BD" evidence="14">
    <location>
        <begin position="177"/>
        <end position="250"/>
    </location>
</feature>
<accession>A0A9D2VLQ8</accession>
<dbReference type="SMART" id="SM00382">
    <property type="entry name" value="AAA"/>
    <property type="match status" value="1"/>
</dbReference>
<keyword evidence="3 9" id="KW-0378">Hydrolase</keyword>
<dbReference type="InterPro" id="IPR011113">
    <property type="entry name" value="Rho_RNA-bd"/>
</dbReference>
<evidence type="ECO:0000256" key="3">
    <source>
        <dbReference type="ARBA" id="ARBA00022801"/>
    </source>
</evidence>
<sequence>MSENEAVQTHAAPAGAAEQKEKAPTRRRTTSVKAVKPVKEAADAVKSDTPSSARAARMPRKSVKAAGQAAGQGRRSSGAGAAGKQSAGGNARQRQGGGQGKQGNGRNGAQNPRRQRRQHGNQGPREVQPSVSREDLAKLKVAELREKAAELNVDVTGLKKAELVEAVFEASVRAEGFIEVSGILDILADGYGFLRTQGYLPSETDCYVGLSTIRRNSLRKGDLVCGQTRPARENEKYAAIQKVTSVNGTPVDQLGARVRFGDLTPVYPDECLIMEHGKHTVTARVIDLVSPIGKGQRGLIVSPPKAGKTTILKDIAASISANNPEVHLMCLLVDERPEEVTDMQRSIKGEVISSTFDMPTENHIAVSELVIERAKRLVECGKDVVILLDSLTRLARAYNLAQPASGRILSGGVDSTALYPPKKFLGAARNIEGGGSLTILASALVETGSKMDEVIFEEFKGTGNMELKLDRSLADRRIFPAIDPVASGTRKEDLLLDPQEAPLIWAVRRILANTSSTERAMDMLIKSLKQTDTNQEFLLRTAKKAQHSKADGAIEF</sequence>
<dbReference type="PANTHER" id="PTHR46425:SF1">
    <property type="entry name" value="TRANSCRIPTION TERMINATION FACTOR RHO"/>
    <property type="match status" value="1"/>
</dbReference>
<dbReference type="SUPFAM" id="SSF50249">
    <property type="entry name" value="Nucleic acid-binding proteins"/>
    <property type="match status" value="1"/>
</dbReference>
<evidence type="ECO:0000256" key="10">
    <source>
        <dbReference type="NCBIfam" id="TIGR00767"/>
    </source>
</evidence>
<evidence type="ECO:0000313" key="16">
    <source>
        <dbReference type="Proteomes" id="UP000789325"/>
    </source>
</evidence>
<evidence type="ECO:0000256" key="12">
    <source>
        <dbReference type="SAM" id="Coils"/>
    </source>
</evidence>
<gene>
    <name evidence="9 15" type="primary">rho</name>
    <name evidence="15" type="ORF">K8V16_10910</name>
</gene>
<proteinExistence type="inferred from homology"/>
<evidence type="ECO:0000256" key="1">
    <source>
        <dbReference type="ARBA" id="ARBA00022472"/>
    </source>
</evidence>
<comment type="caution">
    <text evidence="15">The sequence shown here is derived from an EMBL/GenBank/DDBJ whole genome shotgun (WGS) entry which is preliminary data.</text>
</comment>
<dbReference type="InterPro" id="IPR011112">
    <property type="entry name" value="Rho-like_N"/>
</dbReference>
<dbReference type="InterPro" id="IPR003034">
    <property type="entry name" value="SAP_dom"/>
</dbReference>
<evidence type="ECO:0000259" key="14">
    <source>
        <dbReference type="PROSITE" id="PS51856"/>
    </source>
</evidence>
<feature type="compositionally biased region" description="Basic and acidic residues" evidence="13">
    <location>
        <begin position="37"/>
        <end position="46"/>
    </location>
</feature>
<evidence type="ECO:0000256" key="9">
    <source>
        <dbReference type="HAMAP-Rule" id="MF_01884"/>
    </source>
</evidence>
<dbReference type="InterPro" id="IPR011129">
    <property type="entry name" value="CSD"/>
</dbReference>
<dbReference type="InterPro" id="IPR036361">
    <property type="entry name" value="SAP_dom_sf"/>
</dbReference>
<reference evidence="15" key="1">
    <citation type="journal article" date="2021" name="PeerJ">
        <title>Extensive microbial diversity within the chicken gut microbiome revealed by metagenomics and culture.</title>
        <authorList>
            <person name="Gilroy R."/>
            <person name="Ravi A."/>
            <person name="Getino M."/>
            <person name="Pursley I."/>
            <person name="Horton D.L."/>
            <person name="Alikhan N.F."/>
            <person name="Baker D."/>
            <person name="Gharbi K."/>
            <person name="Hall N."/>
            <person name="Watson M."/>
            <person name="Adriaenssens E.M."/>
            <person name="Foster-Nyarko E."/>
            <person name="Jarju S."/>
            <person name="Secka A."/>
            <person name="Antonio M."/>
            <person name="Oren A."/>
            <person name="Chaudhuri R.R."/>
            <person name="La Ragione R."/>
            <person name="Hildebrand F."/>
            <person name="Pallen M.J."/>
        </authorList>
    </citation>
    <scope>NUCLEOTIDE SEQUENCE</scope>
    <source>
        <strain evidence="15">USAMLcec12-2067</strain>
    </source>
</reference>
<evidence type="ECO:0000256" key="11">
    <source>
        <dbReference type="PROSITE-ProRule" id="PRU01203"/>
    </source>
</evidence>
<comment type="similarity">
    <text evidence="9 11">Belongs to the Rho family.</text>
</comment>
<dbReference type="AlphaFoldDB" id="A0A9D2VLQ8"/>
<dbReference type="InterPro" id="IPR000194">
    <property type="entry name" value="ATPase_F1/V1/A1_a/bsu_nucl-bd"/>
</dbReference>
<feature type="coiled-coil region" evidence="12">
    <location>
        <begin position="134"/>
        <end position="161"/>
    </location>
</feature>
<dbReference type="GO" id="GO:0016787">
    <property type="term" value="F:hydrolase activity"/>
    <property type="evidence" value="ECO:0007669"/>
    <property type="project" value="UniProtKB-KW"/>
</dbReference>
<dbReference type="PROSITE" id="PS51856">
    <property type="entry name" value="RHO_RNA_BD"/>
    <property type="match status" value="1"/>
</dbReference>
<keyword evidence="5 9" id="KW-0067">ATP-binding</keyword>
<dbReference type="SMART" id="SM00357">
    <property type="entry name" value="CSP"/>
    <property type="match status" value="1"/>
</dbReference>
<dbReference type="CDD" id="cd04459">
    <property type="entry name" value="Rho_CSD"/>
    <property type="match status" value="1"/>
</dbReference>
<dbReference type="InterPro" id="IPR041703">
    <property type="entry name" value="Rho_factor_ATP-bd"/>
</dbReference>
<dbReference type="InterPro" id="IPR004665">
    <property type="entry name" value="Term_rho"/>
</dbReference>
<name>A0A9D2VLQ8_9ACTN</name>
<dbReference type="SMART" id="SM00959">
    <property type="entry name" value="Rho_N"/>
    <property type="match status" value="1"/>
</dbReference>
<dbReference type="GO" id="GO:0006353">
    <property type="term" value="P:DNA-templated transcription termination"/>
    <property type="evidence" value="ECO:0007669"/>
    <property type="project" value="UniProtKB-UniRule"/>
</dbReference>
<dbReference type="Gene3D" id="2.40.50.140">
    <property type="entry name" value="Nucleic acid-binding proteins"/>
    <property type="match status" value="1"/>
</dbReference>
<feature type="region of interest" description="Disordered" evidence="13">
    <location>
        <begin position="1"/>
        <end position="134"/>
    </location>
</feature>